<dbReference type="Gene3D" id="3.40.50.720">
    <property type="entry name" value="NAD(P)-binding Rossmann-like Domain"/>
    <property type="match status" value="1"/>
</dbReference>
<evidence type="ECO:0000256" key="5">
    <source>
        <dbReference type="ARBA" id="ARBA00023268"/>
    </source>
</evidence>
<dbReference type="InterPro" id="IPR020841">
    <property type="entry name" value="PKS_Beta-ketoAc_synthase_dom"/>
</dbReference>
<feature type="domain" description="Ketosynthase family 3 (KS3)" evidence="9">
    <location>
        <begin position="5"/>
        <end position="444"/>
    </location>
</feature>
<dbReference type="InterPro" id="IPR036736">
    <property type="entry name" value="ACP-like_sf"/>
</dbReference>
<accession>A0ABN3C5L7</accession>
<dbReference type="InterPro" id="IPR014031">
    <property type="entry name" value="Ketoacyl_synth_C"/>
</dbReference>
<dbReference type="Pfam" id="PF00550">
    <property type="entry name" value="PP-binding"/>
    <property type="match status" value="1"/>
</dbReference>
<dbReference type="PROSITE" id="PS00606">
    <property type="entry name" value="KS3_1"/>
    <property type="match status" value="1"/>
</dbReference>
<dbReference type="SUPFAM" id="SSF55048">
    <property type="entry name" value="Probable ACP-binding domain of malonyl-CoA ACP transacylase"/>
    <property type="match status" value="1"/>
</dbReference>
<dbReference type="InterPro" id="IPR013968">
    <property type="entry name" value="PKS_KR"/>
</dbReference>
<dbReference type="Gene3D" id="1.10.1200.10">
    <property type="entry name" value="ACP-like"/>
    <property type="match status" value="1"/>
</dbReference>
<dbReference type="EMBL" id="BAAAOQ010000035">
    <property type="protein sequence ID" value="GAA2204623.1"/>
    <property type="molecule type" value="Genomic_DNA"/>
</dbReference>
<keyword evidence="4" id="KW-0045">Antibiotic biosynthesis</keyword>
<proteinExistence type="predicted"/>
<dbReference type="InterPro" id="IPR014030">
    <property type="entry name" value="Ketoacyl_synth_N"/>
</dbReference>
<dbReference type="CDD" id="cd00833">
    <property type="entry name" value="PKS"/>
    <property type="match status" value="1"/>
</dbReference>
<dbReference type="InterPro" id="IPR016036">
    <property type="entry name" value="Malonyl_transacylase_ACP-bd"/>
</dbReference>
<reference evidence="10 11" key="1">
    <citation type="journal article" date="2019" name="Int. J. Syst. Evol. Microbiol.">
        <title>The Global Catalogue of Microorganisms (GCM) 10K type strain sequencing project: providing services to taxonomists for standard genome sequencing and annotation.</title>
        <authorList>
            <consortium name="The Broad Institute Genomics Platform"/>
            <consortium name="The Broad Institute Genome Sequencing Center for Infectious Disease"/>
            <person name="Wu L."/>
            <person name="Ma J."/>
        </authorList>
    </citation>
    <scope>NUCLEOTIDE SEQUENCE [LARGE SCALE GENOMIC DNA]</scope>
    <source>
        <strain evidence="10 11">JCM 14924</strain>
    </source>
</reference>
<dbReference type="Pfam" id="PF08659">
    <property type="entry name" value="KR"/>
    <property type="match status" value="1"/>
</dbReference>
<keyword evidence="2" id="KW-0597">Phosphoprotein</keyword>
<name>A0ABN3C5L7_9ACTN</name>
<organism evidence="10 11">
    <name type="scientific">Streptomyces bangladeshensis</name>
    <dbReference type="NCBI Taxonomy" id="295352"/>
    <lineage>
        <taxon>Bacteria</taxon>
        <taxon>Bacillati</taxon>
        <taxon>Actinomycetota</taxon>
        <taxon>Actinomycetes</taxon>
        <taxon>Kitasatosporales</taxon>
        <taxon>Streptomycetaceae</taxon>
        <taxon>Streptomyces</taxon>
    </lineage>
</organism>
<dbReference type="InterPro" id="IPR057326">
    <property type="entry name" value="KR_dom"/>
</dbReference>
<keyword evidence="6" id="KW-0012">Acyltransferase</keyword>
<comment type="caution">
    <text evidence="10">The sequence shown here is derived from an EMBL/GenBank/DDBJ whole genome shotgun (WGS) entry which is preliminary data.</text>
</comment>
<dbReference type="RefSeq" id="WP_346164290.1">
    <property type="nucleotide sequence ID" value="NZ_BAAAOQ010000035.1"/>
</dbReference>
<dbReference type="InterPro" id="IPR001227">
    <property type="entry name" value="Ac_transferase_dom_sf"/>
</dbReference>
<dbReference type="SUPFAM" id="SSF47336">
    <property type="entry name" value="ACP-like"/>
    <property type="match status" value="1"/>
</dbReference>
<keyword evidence="1" id="KW-0596">Phosphopantetheine</keyword>
<dbReference type="InterPro" id="IPR016035">
    <property type="entry name" value="Acyl_Trfase/lysoPLipase"/>
</dbReference>
<dbReference type="Gene3D" id="3.30.70.250">
    <property type="entry name" value="Malonyl-CoA ACP transacylase, ACP-binding"/>
    <property type="match status" value="1"/>
</dbReference>
<evidence type="ECO:0000256" key="4">
    <source>
        <dbReference type="ARBA" id="ARBA00023194"/>
    </source>
</evidence>
<dbReference type="InterPro" id="IPR050091">
    <property type="entry name" value="PKS_NRPS_Biosynth_Enz"/>
</dbReference>
<dbReference type="Pfam" id="PF02801">
    <property type="entry name" value="Ketoacyl-synt_C"/>
    <property type="match status" value="1"/>
</dbReference>
<evidence type="ECO:0000256" key="2">
    <source>
        <dbReference type="ARBA" id="ARBA00022553"/>
    </source>
</evidence>
<evidence type="ECO:0000256" key="6">
    <source>
        <dbReference type="ARBA" id="ARBA00023315"/>
    </source>
</evidence>
<dbReference type="Proteomes" id="UP001501391">
    <property type="component" value="Unassembled WGS sequence"/>
</dbReference>
<dbReference type="InterPro" id="IPR036291">
    <property type="entry name" value="NAD(P)-bd_dom_sf"/>
</dbReference>
<evidence type="ECO:0000259" key="9">
    <source>
        <dbReference type="PROSITE" id="PS52004"/>
    </source>
</evidence>
<evidence type="ECO:0000313" key="10">
    <source>
        <dbReference type="EMBL" id="GAA2204623.1"/>
    </source>
</evidence>
<dbReference type="SUPFAM" id="SSF53901">
    <property type="entry name" value="Thiolase-like"/>
    <property type="match status" value="1"/>
</dbReference>
<gene>
    <name evidence="10" type="ORF">GCM10009787_72470</name>
</gene>
<feature type="compositionally biased region" description="Pro residues" evidence="7">
    <location>
        <begin position="946"/>
        <end position="959"/>
    </location>
</feature>
<keyword evidence="5" id="KW-0511">Multifunctional enzyme</keyword>
<dbReference type="PANTHER" id="PTHR43775:SF51">
    <property type="entry name" value="INACTIVE PHENOLPHTHIOCEROL SYNTHESIS POLYKETIDE SYNTHASE TYPE I PKS1-RELATED"/>
    <property type="match status" value="1"/>
</dbReference>
<dbReference type="Gene3D" id="3.40.366.10">
    <property type="entry name" value="Malonyl-Coenzyme A Acyl Carrier Protein, domain 2"/>
    <property type="match status" value="1"/>
</dbReference>
<dbReference type="SMART" id="SM00822">
    <property type="entry name" value="PKS_KR"/>
    <property type="match status" value="1"/>
</dbReference>
<evidence type="ECO:0000256" key="3">
    <source>
        <dbReference type="ARBA" id="ARBA00022679"/>
    </source>
</evidence>
<dbReference type="SMART" id="SM00827">
    <property type="entry name" value="PKS_AT"/>
    <property type="match status" value="1"/>
</dbReference>
<dbReference type="CDD" id="cd08953">
    <property type="entry name" value="KR_2_SDR_x"/>
    <property type="match status" value="1"/>
</dbReference>
<dbReference type="InterPro" id="IPR016039">
    <property type="entry name" value="Thiolase-like"/>
</dbReference>
<evidence type="ECO:0000259" key="8">
    <source>
        <dbReference type="PROSITE" id="PS50075"/>
    </source>
</evidence>
<dbReference type="InterPro" id="IPR014043">
    <property type="entry name" value="Acyl_transferase_dom"/>
</dbReference>
<evidence type="ECO:0000313" key="11">
    <source>
        <dbReference type="Proteomes" id="UP001501391"/>
    </source>
</evidence>
<feature type="domain" description="Carrier" evidence="8">
    <location>
        <begin position="962"/>
        <end position="1037"/>
    </location>
</feature>
<evidence type="ECO:0000256" key="7">
    <source>
        <dbReference type="SAM" id="MobiDB-lite"/>
    </source>
</evidence>
<dbReference type="PROSITE" id="PS50075">
    <property type="entry name" value="CARRIER"/>
    <property type="match status" value="1"/>
</dbReference>
<protein>
    <recommendedName>
        <fullName evidence="12">Polyketide synthase</fullName>
    </recommendedName>
</protein>
<dbReference type="InterPro" id="IPR009081">
    <property type="entry name" value="PP-bd_ACP"/>
</dbReference>
<dbReference type="InterPro" id="IPR018201">
    <property type="entry name" value="Ketoacyl_synth_AS"/>
</dbReference>
<dbReference type="SUPFAM" id="SSF52151">
    <property type="entry name" value="FabD/lysophospholipase-like"/>
    <property type="match status" value="1"/>
</dbReference>
<feature type="region of interest" description="Disordered" evidence="7">
    <location>
        <begin position="891"/>
        <end position="912"/>
    </location>
</feature>
<evidence type="ECO:0008006" key="12">
    <source>
        <dbReference type="Google" id="ProtNLM"/>
    </source>
</evidence>
<feature type="region of interest" description="Disordered" evidence="7">
    <location>
        <begin position="943"/>
        <end position="962"/>
    </location>
</feature>
<dbReference type="SUPFAM" id="SSF51735">
    <property type="entry name" value="NAD(P)-binding Rossmann-fold domains"/>
    <property type="match status" value="2"/>
</dbReference>
<dbReference type="PANTHER" id="PTHR43775">
    <property type="entry name" value="FATTY ACID SYNTHASE"/>
    <property type="match status" value="1"/>
</dbReference>
<keyword evidence="11" id="KW-1185">Reference proteome</keyword>
<dbReference type="Pfam" id="PF00698">
    <property type="entry name" value="Acyl_transf_1"/>
    <property type="match status" value="1"/>
</dbReference>
<feature type="region of interest" description="Disordered" evidence="7">
    <location>
        <begin position="1037"/>
        <end position="1065"/>
    </location>
</feature>
<keyword evidence="3" id="KW-0808">Transferase</keyword>
<sequence length="1518" mass="155842">MSPRSYDVAVVGMACAFPGAPDLGRYWANVVAGADAVTEVPPDRWPADRHWAGADAAPGEQSPSKWGGFLPPLPFDALAHGVPPASLGGIETAHLLALRTADRALADAGYEERPFDRETTSVIFAAEAGADLASAYAARSLLAQHLETVPAELDARLPRLTEDSFPGTLANVIAGRVANRLDLGGPTYTVDAACASSLAALDQACKELLAGTSDMVLCGAVDTHNGLHDHLLFGSVRALSPTGRCRAFDASADGIVLAEGVACLVLKRLADAERDGDRVYAVIKAVGAGSDGRGLGLTAPRPEGQRRALERAYALAGLSPREVGLVEAHGTGTVLGDRTELETLTEVFRTAGARPGACSLGSVKSLIGHAKCAAGLAGLIKAVLAVHTGVRPPTRLTEPNAAWDPATSPFAFDTTARPWTEPQRVAGVSAFGFGGVNYHAVVAAPAPDPAPAAAPRPAGLLLFRGTEDEVRSALRDLAGRLADGTVRPSALTGAIGTGPTRVAIVTDDTADLRDRLDLALRLEDHPEQGVHVGDGSRQPVALLFPGQGSQRPGMLADLFVAFPRLHRFLRADPALTGALFPPAAFGGDPPRLVDTRLAQPALGLGGLAALDLLRACGVEPDMAAGHSYGELPALAAAGALPEDAVLPLSGARAAAMHTAAGADPGAMAAVAAPAGPVADLLARHGLADDVAPANHNAPGQLVLAGSAAGIDAAVAVLREAGHTAKRLPVAAAFHSPRMAPAVDAFTAALAGHDLRAPRLPVWSGATARPYPAEPEEIRTLLAGALARPVRFAEQIEDMYAAGVRVFVEAGPGTVLTRLVGEVLAGRPHTALSVEAPGRPGLAHLLGTLGALAVRGAPVRLDELTGAWDEPVSAPAGWTVDGHLVRTADGTPVPGGLQPAGPPVTLTGGGTGDGRDETVIEFLRGTQRIVAAQQEVMLRYLGTDAPAAPPPAEDAPPPPAGTAATAPTVLDLVAARTGYPPAMLDPDLDLEAALGVDSLKRTEIASALLRGTPHADAVGELADLRTIRTMTDWLAARTGDTARGGPGDTADHGTGPEPGTEPVRPSATVRHVVEPVPEEPPAGPSATLTRAAVSGGGEVGDVLAALLKERGTEVVSDPAGCDALLLLDALDGGDGVLPGRFADIRAAVLGGVRTLLLATCHAAGPAGAGLHGLARAVSREHPGLAVAAVDLPAGRPAEEAAHTLLAELGAARPSVTHTAGRRAVWRPRPAPLPDREVTAADLGLDRDSVVLLTGGARGITARLARALAALTGCHIELVGRTEPVAGPLPTDEDLRARLIAEGGRDPAGIERAVRAHAAGREVRQCLDDLAERAASVRYHRADVRDPGRLGAVLDDVHARHGRLDTVVHAAGLVRDRLLRDKTPEEFAEVYDTKVAGARALAGRLRPGLRHLVLFGSIAGVTGNRGQTDYAAANDALDTLAHQWSGRLADRVLALDWGPWAADAGGMVTAELERAYLRNGIGLIDPDDGVRAFLRELAFGRDPQVLLAAGDPAGFGSALD</sequence>
<dbReference type="Pfam" id="PF00109">
    <property type="entry name" value="ketoacyl-synt"/>
    <property type="match status" value="1"/>
</dbReference>
<evidence type="ECO:0000256" key="1">
    <source>
        <dbReference type="ARBA" id="ARBA00022450"/>
    </source>
</evidence>
<dbReference type="Gene3D" id="3.40.47.10">
    <property type="match status" value="1"/>
</dbReference>
<dbReference type="SMART" id="SM00825">
    <property type="entry name" value="PKS_KS"/>
    <property type="match status" value="1"/>
</dbReference>
<dbReference type="PROSITE" id="PS52004">
    <property type="entry name" value="KS3_2"/>
    <property type="match status" value="1"/>
</dbReference>